<dbReference type="InterPro" id="IPR036388">
    <property type="entry name" value="WH-like_DNA-bd_sf"/>
</dbReference>
<reference evidence="2" key="1">
    <citation type="journal article" date="2014" name="Int. J. Syst. Evol. Microbiol.">
        <title>Complete genome sequence of Corynebacterium casei LMG S-19264T (=DSM 44701T), isolated from a smear-ripened cheese.</title>
        <authorList>
            <consortium name="US DOE Joint Genome Institute (JGI-PGF)"/>
            <person name="Walter F."/>
            <person name="Albersmeier A."/>
            <person name="Kalinowski J."/>
            <person name="Ruckert C."/>
        </authorList>
    </citation>
    <scope>NUCLEOTIDE SEQUENCE</scope>
    <source>
        <strain evidence="2">CGMCC 4.7272</strain>
    </source>
</reference>
<evidence type="ECO:0000313" key="2">
    <source>
        <dbReference type="EMBL" id="GGJ67300.1"/>
    </source>
</evidence>
<dbReference type="PANTHER" id="PTHR34293:SF1">
    <property type="entry name" value="HTH-TYPE TRANSCRIPTIONAL REGULATOR TRMBL2"/>
    <property type="match status" value="1"/>
</dbReference>
<keyword evidence="3" id="KW-1185">Reference proteome</keyword>
<protein>
    <recommendedName>
        <fullName evidence="1">HTH luxR-type domain-containing protein</fullName>
    </recommendedName>
</protein>
<dbReference type="GO" id="GO:0003677">
    <property type="term" value="F:DNA binding"/>
    <property type="evidence" value="ECO:0007669"/>
    <property type="project" value="InterPro"/>
</dbReference>
<dbReference type="Proteomes" id="UP000625682">
    <property type="component" value="Unassembled WGS sequence"/>
</dbReference>
<dbReference type="PRINTS" id="PR00038">
    <property type="entry name" value="HTHLUXR"/>
</dbReference>
<dbReference type="Gene3D" id="1.10.10.10">
    <property type="entry name" value="Winged helix-like DNA-binding domain superfamily/Winged helix DNA-binding domain"/>
    <property type="match status" value="1"/>
</dbReference>
<name>A0A917P959_9ACTN</name>
<dbReference type="SUPFAM" id="SSF46894">
    <property type="entry name" value="C-terminal effector domain of the bipartite response regulators"/>
    <property type="match status" value="1"/>
</dbReference>
<dbReference type="CDD" id="cd06170">
    <property type="entry name" value="LuxR_C_like"/>
    <property type="match status" value="1"/>
</dbReference>
<gene>
    <name evidence="2" type="ORF">GCM10012282_75420</name>
</gene>
<accession>A0A917P959</accession>
<dbReference type="Pfam" id="PF00196">
    <property type="entry name" value="GerE"/>
    <property type="match status" value="1"/>
</dbReference>
<reference evidence="2" key="2">
    <citation type="submission" date="2020-09" db="EMBL/GenBank/DDBJ databases">
        <authorList>
            <person name="Sun Q."/>
            <person name="Zhou Y."/>
        </authorList>
    </citation>
    <scope>NUCLEOTIDE SEQUENCE</scope>
    <source>
        <strain evidence="2">CGMCC 4.7272</strain>
    </source>
</reference>
<organism evidence="2 3">
    <name type="scientific">Streptomyces lacrimifluminis</name>
    <dbReference type="NCBI Taxonomy" id="1500077"/>
    <lineage>
        <taxon>Bacteria</taxon>
        <taxon>Bacillati</taxon>
        <taxon>Actinomycetota</taxon>
        <taxon>Actinomycetes</taxon>
        <taxon>Kitasatosporales</taxon>
        <taxon>Streptomycetaceae</taxon>
        <taxon>Streptomyces</taxon>
    </lineage>
</organism>
<evidence type="ECO:0000259" key="1">
    <source>
        <dbReference type="PROSITE" id="PS50043"/>
    </source>
</evidence>
<dbReference type="InterPro" id="IPR051797">
    <property type="entry name" value="TrmB-like"/>
</dbReference>
<dbReference type="GO" id="GO:0006355">
    <property type="term" value="P:regulation of DNA-templated transcription"/>
    <property type="evidence" value="ECO:0007669"/>
    <property type="project" value="InterPro"/>
</dbReference>
<dbReference type="InterPro" id="IPR016032">
    <property type="entry name" value="Sig_transdc_resp-reg_C-effctor"/>
</dbReference>
<evidence type="ECO:0000313" key="3">
    <source>
        <dbReference type="Proteomes" id="UP000625682"/>
    </source>
</evidence>
<feature type="domain" description="HTH luxR-type" evidence="1">
    <location>
        <begin position="198"/>
        <end position="263"/>
    </location>
</feature>
<comment type="caution">
    <text evidence="2">The sequence shown here is derived from an EMBL/GenBank/DDBJ whole genome shotgun (WGS) entry which is preliminary data.</text>
</comment>
<dbReference type="PANTHER" id="PTHR34293">
    <property type="entry name" value="HTH-TYPE TRANSCRIPTIONAL REGULATOR TRMBL2"/>
    <property type="match status" value="1"/>
</dbReference>
<dbReference type="SMART" id="SM00421">
    <property type="entry name" value="HTH_LUXR"/>
    <property type="match status" value="1"/>
</dbReference>
<dbReference type="EMBL" id="BMMU01000046">
    <property type="protein sequence ID" value="GGJ67300.1"/>
    <property type="molecule type" value="Genomic_DNA"/>
</dbReference>
<dbReference type="AlphaFoldDB" id="A0A917P959"/>
<dbReference type="PROSITE" id="PS50043">
    <property type="entry name" value="HTH_LUXR_2"/>
    <property type="match status" value="1"/>
</dbReference>
<sequence>MSPDVALEALLARQENDLLERQQQLADARTEVARFVDDYNVAQQDLRGAVIERLSGLEEIRIRIEELTQKCESELFTFAAGGPQSEPSRQASRPLSEDLAVRGVAVRSIYLDSVHNDPATVEHLRWLRSQGDDVRTTASLPCRMLVFDRAYGVLPTDPDDSAAGALVLQGRGVIVALCELFERVWENAIAFGGRSPHRERTGGELSPQEKAILRLLGEGLTDEVVARKLGVSVRTARRITADLMSRLGARSRFQAGLRAAQLGWAAQAEAV</sequence>
<proteinExistence type="predicted"/>
<dbReference type="InterPro" id="IPR000792">
    <property type="entry name" value="Tscrpt_reg_LuxR_C"/>
</dbReference>